<feature type="domain" description="ABC transporter" evidence="8">
    <location>
        <begin position="7"/>
        <end position="253"/>
    </location>
</feature>
<evidence type="ECO:0000313" key="9">
    <source>
        <dbReference type="EMBL" id="PZX17143.1"/>
    </source>
</evidence>
<dbReference type="FunFam" id="3.40.50.300:FF:000016">
    <property type="entry name" value="Oligopeptide ABC transporter ATP-binding component"/>
    <property type="match status" value="1"/>
</dbReference>
<evidence type="ECO:0000256" key="6">
    <source>
        <dbReference type="ARBA" id="ARBA00022840"/>
    </source>
</evidence>
<dbReference type="Pfam" id="PF08352">
    <property type="entry name" value="oligo_HPY"/>
    <property type="match status" value="1"/>
</dbReference>
<comment type="similarity">
    <text evidence="2">Belongs to the ABC transporter superfamily.</text>
</comment>
<accession>A0A2W7NBZ8</accession>
<dbReference type="OrthoDB" id="9782308at2"/>
<keyword evidence="6 9" id="KW-0067">ATP-binding</keyword>
<dbReference type="SUPFAM" id="SSF52540">
    <property type="entry name" value="P-loop containing nucleoside triphosphate hydrolases"/>
    <property type="match status" value="1"/>
</dbReference>
<dbReference type="NCBIfam" id="TIGR01727">
    <property type="entry name" value="oligo_HPY"/>
    <property type="match status" value="1"/>
</dbReference>
<keyword evidence="4" id="KW-1003">Cell membrane</keyword>
<proteinExistence type="inferred from homology"/>
<dbReference type="InterPro" id="IPR013563">
    <property type="entry name" value="Oligopep_ABC_C"/>
</dbReference>
<dbReference type="GO" id="GO:0016887">
    <property type="term" value="F:ATP hydrolysis activity"/>
    <property type="evidence" value="ECO:0007669"/>
    <property type="project" value="InterPro"/>
</dbReference>
<comment type="caution">
    <text evidence="9">The sequence shown here is derived from an EMBL/GenBank/DDBJ whole genome shotgun (WGS) entry which is preliminary data.</text>
</comment>
<dbReference type="InterPro" id="IPR050388">
    <property type="entry name" value="ABC_Ni/Peptide_Import"/>
</dbReference>
<keyword evidence="3" id="KW-0813">Transport</keyword>
<dbReference type="Pfam" id="PF00005">
    <property type="entry name" value="ABC_tran"/>
    <property type="match status" value="1"/>
</dbReference>
<dbReference type="PANTHER" id="PTHR43297">
    <property type="entry name" value="OLIGOPEPTIDE TRANSPORT ATP-BINDING PROTEIN APPD"/>
    <property type="match status" value="1"/>
</dbReference>
<protein>
    <submittedName>
        <fullName evidence="9">Peptide/nickel transport system ATP-binding protein</fullName>
    </submittedName>
</protein>
<evidence type="ECO:0000313" key="10">
    <source>
        <dbReference type="Proteomes" id="UP000248916"/>
    </source>
</evidence>
<dbReference type="AlphaFoldDB" id="A0A2W7NBZ8"/>
<dbReference type="EMBL" id="QKZL01000005">
    <property type="protein sequence ID" value="PZX17143.1"/>
    <property type="molecule type" value="Genomic_DNA"/>
</dbReference>
<dbReference type="GO" id="GO:0015833">
    <property type="term" value="P:peptide transport"/>
    <property type="evidence" value="ECO:0007669"/>
    <property type="project" value="InterPro"/>
</dbReference>
<evidence type="ECO:0000256" key="5">
    <source>
        <dbReference type="ARBA" id="ARBA00022741"/>
    </source>
</evidence>
<dbReference type="Gene3D" id="3.40.50.300">
    <property type="entry name" value="P-loop containing nucleotide triphosphate hydrolases"/>
    <property type="match status" value="1"/>
</dbReference>
<sequence>MTGEPLLSVADLRVVFPTRAGIVRAVNDVSLAVSPGETLGIVGESGSGKSVTAQAVLGLLPLPGRVVGGEILWRGKPFQAHGAGVRGKEIACIFQDPMQSLNPLMTIGAQLVETLRHHARLGRRAARDRAAELLAEVALSAPARRLDQYPHELSGGILQRVMLAMALACEPRLIIADEPTTALDVTIQAEILALLSRLQRERGLAILLITHDLGIVAGLCHRVAVMYAGRIVETGEVDALFARPAHPYTQGLLRATPTLEAQSERLVSIPGAPPALLVPPAGCPFRTRCPIAARPCETLPDPARTETGMVVCWRAGEAAWADIPR</sequence>
<dbReference type="SMART" id="SM00382">
    <property type="entry name" value="AAA"/>
    <property type="match status" value="1"/>
</dbReference>
<evidence type="ECO:0000256" key="2">
    <source>
        <dbReference type="ARBA" id="ARBA00005417"/>
    </source>
</evidence>
<evidence type="ECO:0000256" key="3">
    <source>
        <dbReference type="ARBA" id="ARBA00022448"/>
    </source>
</evidence>
<dbReference type="GO" id="GO:0005524">
    <property type="term" value="F:ATP binding"/>
    <property type="evidence" value="ECO:0007669"/>
    <property type="project" value="UniProtKB-KW"/>
</dbReference>
<dbReference type="GO" id="GO:0005886">
    <property type="term" value="C:plasma membrane"/>
    <property type="evidence" value="ECO:0007669"/>
    <property type="project" value="UniProtKB-SubCell"/>
</dbReference>
<dbReference type="PANTHER" id="PTHR43297:SF2">
    <property type="entry name" value="DIPEPTIDE TRANSPORT ATP-BINDING PROTEIN DPPD"/>
    <property type="match status" value="1"/>
</dbReference>
<keyword evidence="7" id="KW-0472">Membrane</keyword>
<gene>
    <name evidence="9" type="ORF">LX81_01775</name>
</gene>
<organism evidence="9 10">
    <name type="scientific">Palleronia aestuarii</name>
    <dbReference type="NCBI Taxonomy" id="568105"/>
    <lineage>
        <taxon>Bacteria</taxon>
        <taxon>Pseudomonadati</taxon>
        <taxon>Pseudomonadota</taxon>
        <taxon>Alphaproteobacteria</taxon>
        <taxon>Rhodobacterales</taxon>
        <taxon>Roseobacteraceae</taxon>
        <taxon>Palleronia</taxon>
    </lineage>
</organism>
<dbReference type="PROSITE" id="PS50893">
    <property type="entry name" value="ABC_TRANSPORTER_2"/>
    <property type="match status" value="1"/>
</dbReference>
<evidence type="ECO:0000256" key="7">
    <source>
        <dbReference type="ARBA" id="ARBA00023136"/>
    </source>
</evidence>
<dbReference type="CDD" id="cd03257">
    <property type="entry name" value="ABC_NikE_OppD_transporters"/>
    <property type="match status" value="1"/>
</dbReference>
<dbReference type="InterPro" id="IPR003439">
    <property type="entry name" value="ABC_transporter-like_ATP-bd"/>
</dbReference>
<dbReference type="GO" id="GO:0055085">
    <property type="term" value="P:transmembrane transport"/>
    <property type="evidence" value="ECO:0007669"/>
    <property type="project" value="UniProtKB-ARBA"/>
</dbReference>
<dbReference type="Proteomes" id="UP000248916">
    <property type="component" value="Unassembled WGS sequence"/>
</dbReference>
<reference evidence="9 10" key="1">
    <citation type="submission" date="2018-06" db="EMBL/GenBank/DDBJ databases">
        <title>Genomic Encyclopedia of Archaeal and Bacterial Type Strains, Phase II (KMG-II): from individual species to whole genera.</title>
        <authorList>
            <person name="Goeker M."/>
        </authorList>
    </citation>
    <scope>NUCLEOTIDE SEQUENCE [LARGE SCALE GENOMIC DNA]</scope>
    <source>
        <strain evidence="9 10">DSM 22009</strain>
    </source>
</reference>
<dbReference type="InterPro" id="IPR027417">
    <property type="entry name" value="P-loop_NTPase"/>
</dbReference>
<keyword evidence="10" id="KW-1185">Reference proteome</keyword>
<dbReference type="RefSeq" id="WP_111536913.1">
    <property type="nucleotide sequence ID" value="NZ_QKZL01000005.1"/>
</dbReference>
<dbReference type="InterPro" id="IPR003593">
    <property type="entry name" value="AAA+_ATPase"/>
</dbReference>
<evidence type="ECO:0000259" key="8">
    <source>
        <dbReference type="PROSITE" id="PS50893"/>
    </source>
</evidence>
<comment type="subcellular location">
    <subcellularLocation>
        <location evidence="1">Cell inner membrane</location>
        <topology evidence="1">Peripheral membrane protein</topology>
    </subcellularLocation>
</comment>
<evidence type="ECO:0000256" key="1">
    <source>
        <dbReference type="ARBA" id="ARBA00004417"/>
    </source>
</evidence>
<evidence type="ECO:0000256" key="4">
    <source>
        <dbReference type="ARBA" id="ARBA00022475"/>
    </source>
</evidence>
<name>A0A2W7NBZ8_9RHOB</name>
<keyword evidence="5" id="KW-0547">Nucleotide-binding</keyword>